<evidence type="ECO:0000256" key="3">
    <source>
        <dbReference type="ARBA" id="ARBA00023015"/>
    </source>
</evidence>
<dbReference type="GO" id="GO:0008270">
    <property type="term" value="F:zinc ion binding"/>
    <property type="evidence" value="ECO:0007669"/>
    <property type="project" value="InterPro"/>
</dbReference>
<dbReference type="GO" id="GO:0005634">
    <property type="term" value="C:nucleus"/>
    <property type="evidence" value="ECO:0007669"/>
    <property type="project" value="UniProtKB-SubCell"/>
</dbReference>
<dbReference type="CDD" id="cd12148">
    <property type="entry name" value="fungal_TF_MHR"/>
    <property type="match status" value="1"/>
</dbReference>
<dbReference type="PhylomeDB" id="B8M9L1"/>
<evidence type="ECO:0000256" key="1">
    <source>
        <dbReference type="ARBA" id="ARBA00004123"/>
    </source>
</evidence>
<dbReference type="PROSITE" id="PS00463">
    <property type="entry name" value="ZN2_CY6_FUNGAL_1"/>
    <property type="match status" value="1"/>
</dbReference>
<dbReference type="InterPro" id="IPR036864">
    <property type="entry name" value="Zn2-C6_fun-type_DNA-bd_sf"/>
</dbReference>
<dbReference type="SUPFAM" id="SSF57701">
    <property type="entry name" value="Zn2/Cys6 DNA-binding domain"/>
    <property type="match status" value="1"/>
</dbReference>
<dbReference type="CDD" id="cd00067">
    <property type="entry name" value="GAL4"/>
    <property type="match status" value="1"/>
</dbReference>
<keyword evidence="4" id="KW-0238">DNA-binding</keyword>
<dbReference type="GeneID" id="8105843"/>
<dbReference type="OMA" id="AWTRIML"/>
<dbReference type="EMBL" id="EQ962655">
    <property type="protein sequence ID" value="EED18013.1"/>
    <property type="molecule type" value="Genomic_DNA"/>
</dbReference>
<protein>
    <recommendedName>
        <fullName evidence="8">Zn(2)-C6 fungal-type domain-containing protein</fullName>
    </recommendedName>
</protein>
<keyword evidence="3" id="KW-0805">Transcription regulation</keyword>
<feature type="compositionally biased region" description="Polar residues" evidence="7">
    <location>
        <begin position="78"/>
        <end position="101"/>
    </location>
</feature>
<dbReference type="Pfam" id="PF00172">
    <property type="entry name" value="Zn_clus"/>
    <property type="match status" value="1"/>
</dbReference>
<evidence type="ECO:0000256" key="6">
    <source>
        <dbReference type="ARBA" id="ARBA00023242"/>
    </source>
</evidence>
<name>B8M9L1_TALSN</name>
<dbReference type="PANTHER" id="PTHR31001">
    <property type="entry name" value="UNCHARACTERIZED TRANSCRIPTIONAL REGULATORY PROTEIN"/>
    <property type="match status" value="1"/>
</dbReference>
<dbReference type="InParanoid" id="B8M9L1"/>
<feature type="domain" description="Zn(2)-C6 fungal-type" evidence="8">
    <location>
        <begin position="17"/>
        <end position="47"/>
    </location>
</feature>
<gene>
    <name evidence="9" type="ORF">TSTA_117850</name>
</gene>
<dbReference type="GO" id="GO:0003677">
    <property type="term" value="F:DNA binding"/>
    <property type="evidence" value="ECO:0007669"/>
    <property type="project" value="UniProtKB-KW"/>
</dbReference>
<dbReference type="AlphaFoldDB" id="B8M9L1"/>
<dbReference type="RefSeq" id="XP_002482005.1">
    <property type="nucleotide sequence ID" value="XM_002481960.1"/>
</dbReference>
<evidence type="ECO:0000313" key="9">
    <source>
        <dbReference type="EMBL" id="EED18013.1"/>
    </source>
</evidence>
<dbReference type="SMART" id="SM00066">
    <property type="entry name" value="GAL4"/>
    <property type="match status" value="1"/>
</dbReference>
<dbReference type="HOGENOM" id="CLU_018877_0_0_1"/>
<keyword evidence="10" id="KW-1185">Reference proteome</keyword>
<dbReference type="InterPro" id="IPR050613">
    <property type="entry name" value="Sec_Metabolite_Reg"/>
</dbReference>
<dbReference type="VEuPathDB" id="FungiDB:TSTA_117850"/>
<evidence type="ECO:0000256" key="5">
    <source>
        <dbReference type="ARBA" id="ARBA00023163"/>
    </source>
</evidence>
<dbReference type="GO" id="GO:0006351">
    <property type="term" value="P:DNA-templated transcription"/>
    <property type="evidence" value="ECO:0007669"/>
    <property type="project" value="InterPro"/>
</dbReference>
<dbReference type="InterPro" id="IPR001138">
    <property type="entry name" value="Zn2Cys6_DnaBD"/>
</dbReference>
<dbReference type="PROSITE" id="PS50048">
    <property type="entry name" value="ZN2_CY6_FUNGAL_2"/>
    <property type="match status" value="1"/>
</dbReference>
<dbReference type="PANTHER" id="PTHR31001:SF40">
    <property type="entry name" value="ZN(II)2CYS6 TRANSCRIPTION FACTOR (EUROFUNG)"/>
    <property type="match status" value="1"/>
</dbReference>
<sequence length="617" mass="69073">MSAPEVRQVKRPRISLSCSVCRSRKVRCGREQPACTNCIRLNKTCVYKAVVLEKSANRAEQLYPGFREEYLIGDDLPSSLSQSQGNAVSQTKENHPNQSNPNRDGGNSISNNNNNNNRGASSHPHSREYHMLPDLAHSAVYPWEQSMQVLSNHEIAGSGVRPGSFPNQRLSTQNHQPSLLSRDYLSLRRGSRARFISKTFWGLVAGQERLSDDFFDENRHTPLELPPPHIAAVGLFKLLTSLPAKPVCDVLLQSFFIAVWPLVPFLETSRIQADYDDFWEFCRNSDNAIPPLKFQDDPTFICLLFAVLLCGASAAPISMWESVKLKTLRKDTIVDQLRSAYTTSLSMCAYTEHPTLNSLVSTLLTGPFIDDPLKLMHNIISISTTVRIAQTMGLHSELAYSALDPVAREMRRRVWWHIVWMDVQSSISAGLPLCCGSAMLGAVGMVAFTRDRDTGNISSSPVEPLRSGESIAMIYTTGRYETARLELEILNSLQSAQGLNHEGFRELVTATKQFHQKIDALMTRIPTQGIPEEGFISSRLANATMLTHPALYKDDTSQHTVFGTWTRITLTLFKLEVSVLLQKPFLKTPEYGSLPAQKLWTRHKKGKTLFQIQGVKV</sequence>
<reference evidence="10" key="1">
    <citation type="journal article" date="2015" name="Genome Announc.">
        <title>Genome sequence of the AIDS-associated pathogen Penicillium marneffei (ATCC18224) and its near taxonomic relative Talaromyces stipitatus (ATCC10500).</title>
        <authorList>
            <person name="Nierman W.C."/>
            <person name="Fedorova-Abrams N.D."/>
            <person name="Andrianopoulos A."/>
        </authorList>
    </citation>
    <scope>NUCLEOTIDE SEQUENCE [LARGE SCALE GENOMIC DNA]</scope>
    <source>
        <strain evidence="10">ATCC 10500 / CBS 375.48 / QM 6759 / NRRL 1006</strain>
    </source>
</reference>
<organism evidence="9 10">
    <name type="scientific">Talaromyces stipitatus (strain ATCC 10500 / CBS 375.48 / QM 6759 / NRRL 1006)</name>
    <name type="common">Penicillium stipitatum</name>
    <dbReference type="NCBI Taxonomy" id="441959"/>
    <lineage>
        <taxon>Eukaryota</taxon>
        <taxon>Fungi</taxon>
        <taxon>Dikarya</taxon>
        <taxon>Ascomycota</taxon>
        <taxon>Pezizomycotina</taxon>
        <taxon>Eurotiomycetes</taxon>
        <taxon>Eurotiomycetidae</taxon>
        <taxon>Eurotiales</taxon>
        <taxon>Trichocomaceae</taxon>
        <taxon>Talaromyces</taxon>
        <taxon>Talaromyces sect. Talaromyces</taxon>
    </lineage>
</organism>
<dbReference type="OrthoDB" id="3989227at2759"/>
<evidence type="ECO:0000313" key="10">
    <source>
        <dbReference type="Proteomes" id="UP000001745"/>
    </source>
</evidence>
<dbReference type="eggNOG" id="ENOG502QVPF">
    <property type="taxonomic scope" value="Eukaryota"/>
</dbReference>
<keyword evidence="5" id="KW-0804">Transcription</keyword>
<dbReference type="InterPro" id="IPR007219">
    <property type="entry name" value="XnlR_reg_dom"/>
</dbReference>
<keyword evidence="2" id="KW-0479">Metal-binding</keyword>
<evidence type="ECO:0000256" key="7">
    <source>
        <dbReference type="SAM" id="MobiDB-lite"/>
    </source>
</evidence>
<comment type="subcellular location">
    <subcellularLocation>
        <location evidence="1">Nucleus</location>
    </subcellularLocation>
</comment>
<dbReference type="GO" id="GO:0000981">
    <property type="term" value="F:DNA-binding transcription factor activity, RNA polymerase II-specific"/>
    <property type="evidence" value="ECO:0007669"/>
    <property type="project" value="InterPro"/>
</dbReference>
<dbReference type="STRING" id="441959.B8M9L1"/>
<keyword evidence="6" id="KW-0539">Nucleus</keyword>
<dbReference type="Proteomes" id="UP000001745">
    <property type="component" value="Unassembled WGS sequence"/>
</dbReference>
<dbReference type="Pfam" id="PF04082">
    <property type="entry name" value="Fungal_trans"/>
    <property type="match status" value="1"/>
</dbReference>
<feature type="compositionally biased region" description="Low complexity" evidence="7">
    <location>
        <begin position="102"/>
        <end position="122"/>
    </location>
</feature>
<evidence type="ECO:0000256" key="4">
    <source>
        <dbReference type="ARBA" id="ARBA00023125"/>
    </source>
</evidence>
<accession>B8M9L1</accession>
<dbReference type="Gene3D" id="4.10.240.10">
    <property type="entry name" value="Zn(2)-C6 fungal-type DNA-binding domain"/>
    <property type="match status" value="1"/>
</dbReference>
<evidence type="ECO:0000256" key="2">
    <source>
        <dbReference type="ARBA" id="ARBA00022723"/>
    </source>
</evidence>
<proteinExistence type="predicted"/>
<evidence type="ECO:0000259" key="8">
    <source>
        <dbReference type="PROSITE" id="PS50048"/>
    </source>
</evidence>
<feature type="region of interest" description="Disordered" evidence="7">
    <location>
        <begin position="76"/>
        <end position="127"/>
    </location>
</feature>